<proteinExistence type="predicted"/>
<feature type="transmembrane region" description="Helical" evidence="2">
    <location>
        <begin position="453"/>
        <end position="476"/>
    </location>
</feature>
<sequence>MDRAEAVIPQPGGKAAQPAAEPETTGAAGLGPLRIPGRRFDPYVLGVVFFVAYLLLSLVRYRRMLTMSWDLGIFEQAVKGYAHLHAPVTTLKGPGFNALGDHFSPITALIAPFYRVFPTPVTLLVAQALLFALSVVPVTRGAGLLLGRGRGLAIGAAYGLSWGVQRAVDFDFHEIAFAMPLLAFSMEAIVRRRWAAALWWAVPLVLVKEDLGVTAAVIGAIVWWRTREGEQGERSAARVPAQAAAPGAGPEQGTPAGATAGAGAGSGTAQAAAGTGGAGAGAGTKAAGPDDGAAGDGAADAAGDAGTQTEGGGQVERPLSDGERYGPWAIGLIGFGVAASALAITVLIPAFYGPGYDAFNHINGDGTLTGHIPFGTALRTLLWILLPTTGLLALRSPLIVAALPTIGWRFVSHYPENWGTAWHYSAVLMPVVFLALVDAADRSRRSRTPWLRSYASGVPAAAVGAAMALTLSLPLASLGHGDTYKVDARTKSIEKLLDQIPDGATVEANVGPISRLVHRTTVYWVGGTKGVVPQYIAIDNSSGWVPDPVTYGSQLHPGATYTQIASAEGYVILRRN</sequence>
<keyword evidence="2" id="KW-0472">Membrane</keyword>
<feature type="transmembrane region" description="Helical" evidence="2">
    <location>
        <begin position="381"/>
        <end position="402"/>
    </location>
</feature>
<feature type="transmembrane region" description="Helical" evidence="2">
    <location>
        <begin position="328"/>
        <end position="352"/>
    </location>
</feature>
<dbReference type="InterPro" id="IPR018650">
    <property type="entry name" value="STSV1_Orf64"/>
</dbReference>
<dbReference type="RefSeq" id="WP_167985095.1">
    <property type="nucleotide sequence ID" value="NZ_JAATEJ010000020.1"/>
</dbReference>
<keyword evidence="2" id="KW-0812">Transmembrane</keyword>
<evidence type="ECO:0000313" key="4">
    <source>
        <dbReference type="Proteomes" id="UP000734511"/>
    </source>
</evidence>
<name>A0ABX0ZTC5_9ACTN</name>
<dbReference type="Proteomes" id="UP000734511">
    <property type="component" value="Unassembled WGS sequence"/>
</dbReference>
<keyword evidence="2" id="KW-1133">Transmembrane helix</keyword>
<accession>A0ABX0ZTC5</accession>
<evidence type="ECO:0000256" key="2">
    <source>
        <dbReference type="SAM" id="Phobius"/>
    </source>
</evidence>
<organism evidence="3 4">
    <name type="scientific">Actinacidiphila epipremni</name>
    <dbReference type="NCBI Taxonomy" id="2053013"/>
    <lineage>
        <taxon>Bacteria</taxon>
        <taxon>Bacillati</taxon>
        <taxon>Actinomycetota</taxon>
        <taxon>Actinomycetes</taxon>
        <taxon>Kitasatosporales</taxon>
        <taxon>Streptomycetaceae</taxon>
        <taxon>Actinacidiphila</taxon>
    </lineage>
</organism>
<evidence type="ECO:0000313" key="3">
    <source>
        <dbReference type="EMBL" id="NJP46245.1"/>
    </source>
</evidence>
<feature type="compositionally biased region" description="Low complexity" evidence="1">
    <location>
        <begin position="240"/>
        <end position="259"/>
    </location>
</feature>
<feature type="region of interest" description="Disordered" evidence="1">
    <location>
        <begin position="1"/>
        <end position="28"/>
    </location>
</feature>
<comment type="caution">
    <text evidence="3">The sequence shown here is derived from an EMBL/GenBank/DDBJ whole genome shotgun (WGS) entry which is preliminary data.</text>
</comment>
<feature type="transmembrane region" description="Helical" evidence="2">
    <location>
        <begin position="43"/>
        <end position="61"/>
    </location>
</feature>
<dbReference type="Pfam" id="PF09852">
    <property type="entry name" value="DUF2079"/>
    <property type="match status" value="1"/>
</dbReference>
<feature type="transmembrane region" description="Helical" evidence="2">
    <location>
        <begin position="422"/>
        <end position="441"/>
    </location>
</feature>
<keyword evidence="4" id="KW-1185">Reference proteome</keyword>
<feature type="region of interest" description="Disordered" evidence="1">
    <location>
        <begin position="233"/>
        <end position="320"/>
    </location>
</feature>
<evidence type="ECO:0000256" key="1">
    <source>
        <dbReference type="SAM" id="MobiDB-lite"/>
    </source>
</evidence>
<reference evidence="3 4" key="1">
    <citation type="submission" date="2020-03" db="EMBL/GenBank/DDBJ databases">
        <title>WGS of actinomycetes isolated from Thailand.</title>
        <authorList>
            <person name="Thawai C."/>
        </authorList>
    </citation>
    <scope>NUCLEOTIDE SEQUENCE [LARGE SCALE GENOMIC DNA]</scope>
    <source>
        <strain evidence="3 4">PRB2-1</strain>
    </source>
</reference>
<dbReference type="EMBL" id="JAATEJ010000020">
    <property type="protein sequence ID" value="NJP46245.1"/>
    <property type="molecule type" value="Genomic_DNA"/>
</dbReference>
<protein>
    <submittedName>
        <fullName evidence="3">DUF2079 domain-containing protein</fullName>
    </submittedName>
</protein>
<feature type="compositionally biased region" description="Low complexity" evidence="1">
    <location>
        <begin position="283"/>
        <end position="308"/>
    </location>
</feature>
<feature type="compositionally biased region" description="Low complexity" evidence="1">
    <location>
        <begin position="9"/>
        <end position="23"/>
    </location>
</feature>
<gene>
    <name evidence="3" type="ORF">HCN08_22975</name>
</gene>